<comment type="subcellular location">
    <subcellularLocation>
        <location evidence="1">Cell membrane</location>
        <topology evidence="1">Multi-pass membrane protein</topology>
    </subcellularLocation>
</comment>
<feature type="transmembrane region" description="Helical" evidence="9">
    <location>
        <begin position="260"/>
        <end position="280"/>
    </location>
</feature>
<dbReference type="Proteomes" id="UP000298460">
    <property type="component" value="Unassembled WGS sequence"/>
</dbReference>
<dbReference type="InterPro" id="IPR001851">
    <property type="entry name" value="ABC_transp_permease"/>
</dbReference>
<dbReference type="GO" id="GO:0022857">
    <property type="term" value="F:transmembrane transporter activity"/>
    <property type="evidence" value="ECO:0007669"/>
    <property type="project" value="InterPro"/>
</dbReference>
<keyword evidence="11" id="KW-1185">Reference proteome</keyword>
<dbReference type="GO" id="GO:0005886">
    <property type="term" value="C:plasma membrane"/>
    <property type="evidence" value="ECO:0007669"/>
    <property type="project" value="UniProtKB-SubCell"/>
</dbReference>
<comment type="similarity">
    <text evidence="8">Belongs to the binding-protein-dependent transport system permease family. LivHM subfamily.</text>
</comment>
<name>A0A4Z0R6A4_9FIRM</name>
<feature type="transmembrane region" description="Helical" evidence="9">
    <location>
        <begin position="67"/>
        <end position="86"/>
    </location>
</feature>
<feature type="transmembrane region" description="Helical" evidence="9">
    <location>
        <begin position="12"/>
        <end position="32"/>
    </location>
</feature>
<accession>A0A4Z0R6A4</accession>
<sequence length="289" mass="30761">MVVQSLAQPLVNGILLGGLYALIGIGMSMVFGIMKLTNLAHGDLLILSSYLSFGITQSLGLNPLLTVILVTPVMFFVGYAFQNLLLNRMLGKGAESPMLVTFGISIILQNSLLAIFSPDARALTSNLASQSVIITNYLSIPVIYLVDFFAACFVILILNFFLKKTYPGRAIRAASDDGNVAKLMGINIKRIYSIAMGIAMMTAAIAGVLVGMTYNFYPYTGTQYLIIAFGVVVIGGMGSIGGTLVAGVILGLAQVLGAHFFGTEMQLLSGYIVLLAMLVLRPQGLFGHN</sequence>
<keyword evidence="6 9" id="KW-1133">Transmembrane helix</keyword>
<evidence type="ECO:0000256" key="3">
    <source>
        <dbReference type="ARBA" id="ARBA00022475"/>
    </source>
</evidence>
<protein>
    <submittedName>
        <fullName evidence="10">Branched-chain amino acid ABC transporter permease</fullName>
    </submittedName>
</protein>
<dbReference type="CDD" id="cd06582">
    <property type="entry name" value="TM_PBP1_LivH_like"/>
    <property type="match status" value="1"/>
</dbReference>
<evidence type="ECO:0000313" key="10">
    <source>
        <dbReference type="EMBL" id="TGE38368.1"/>
    </source>
</evidence>
<gene>
    <name evidence="10" type="ORF">E4K67_10475</name>
</gene>
<comment type="caution">
    <text evidence="10">The sequence shown here is derived from an EMBL/GenBank/DDBJ whole genome shotgun (WGS) entry which is preliminary data.</text>
</comment>
<keyword evidence="4 9" id="KW-0812">Transmembrane</keyword>
<dbReference type="RefSeq" id="WP_135546352.1">
    <property type="nucleotide sequence ID" value="NZ_SPQQ01000003.1"/>
</dbReference>
<evidence type="ECO:0000256" key="8">
    <source>
        <dbReference type="ARBA" id="ARBA00037998"/>
    </source>
</evidence>
<evidence type="ECO:0000256" key="4">
    <source>
        <dbReference type="ARBA" id="ARBA00022692"/>
    </source>
</evidence>
<evidence type="ECO:0000313" key="11">
    <source>
        <dbReference type="Proteomes" id="UP000298460"/>
    </source>
</evidence>
<feature type="transmembrane region" description="Helical" evidence="9">
    <location>
        <begin position="191"/>
        <end position="212"/>
    </location>
</feature>
<keyword evidence="5" id="KW-0029">Amino-acid transport</keyword>
<evidence type="ECO:0000256" key="9">
    <source>
        <dbReference type="SAM" id="Phobius"/>
    </source>
</evidence>
<organism evidence="10 11">
    <name type="scientific">Desulfosporosinus fructosivorans</name>
    <dbReference type="NCBI Taxonomy" id="2018669"/>
    <lineage>
        <taxon>Bacteria</taxon>
        <taxon>Bacillati</taxon>
        <taxon>Bacillota</taxon>
        <taxon>Clostridia</taxon>
        <taxon>Eubacteriales</taxon>
        <taxon>Desulfitobacteriaceae</taxon>
        <taxon>Desulfosporosinus</taxon>
    </lineage>
</organism>
<dbReference type="EMBL" id="SPQQ01000003">
    <property type="protein sequence ID" value="TGE38368.1"/>
    <property type="molecule type" value="Genomic_DNA"/>
</dbReference>
<dbReference type="InterPro" id="IPR052157">
    <property type="entry name" value="BCAA_transport_permease"/>
</dbReference>
<feature type="transmembrane region" description="Helical" evidence="9">
    <location>
        <begin position="137"/>
        <end position="162"/>
    </location>
</feature>
<dbReference type="PANTHER" id="PTHR11795:SF445">
    <property type="entry name" value="AMINO ACID ABC TRANSPORTER PERMEASE PROTEIN"/>
    <property type="match status" value="1"/>
</dbReference>
<dbReference type="PANTHER" id="PTHR11795">
    <property type="entry name" value="BRANCHED-CHAIN AMINO ACID TRANSPORT SYSTEM PERMEASE PROTEIN LIVH"/>
    <property type="match status" value="1"/>
</dbReference>
<keyword evidence="7 9" id="KW-0472">Membrane</keyword>
<evidence type="ECO:0000256" key="5">
    <source>
        <dbReference type="ARBA" id="ARBA00022970"/>
    </source>
</evidence>
<dbReference type="OrthoDB" id="9807115at2"/>
<evidence type="ECO:0000256" key="7">
    <source>
        <dbReference type="ARBA" id="ARBA00023136"/>
    </source>
</evidence>
<reference evidence="10 11" key="1">
    <citation type="submission" date="2019-03" db="EMBL/GenBank/DDBJ databases">
        <title>Draft Genome Sequence of Desulfosporosinus fructosivorans Strain 63.6F, Isolated from Marine Sediment in the Baltic Sea.</title>
        <authorList>
            <person name="Hausmann B."/>
            <person name="Vandieken V."/>
            <person name="Pjevac P."/>
            <person name="Schreck K."/>
            <person name="Herbold C.W."/>
            <person name="Loy A."/>
        </authorList>
    </citation>
    <scope>NUCLEOTIDE SEQUENCE [LARGE SCALE GENOMIC DNA]</scope>
    <source>
        <strain evidence="10 11">63.6F</strain>
    </source>
</reference>
<proteinExistence type="inferred from homology"/>
<evidence type="ECO:0000256" key="6">
    <source>
        <dbReference type="ARBA" id="ARBA00022989"/>
    </source>
</evidence>
<feature type="transmembrane region" description="Helical" evidence="9">
    <location>
        <begin position="224"/>
        <end position="253"/>
    </location>
</feature>
<keyword evidence="3" id="KW-1003">Cell membrane</keyword>
<evidence type="ECO:0000256" key="1">
    <source>
        <dbReference type="ARBA" id="ARBA00004651"/>
    </source>
</evidence>
<dbReference type="Pfam" id="PF02653">
    <property type="entry name" value="BPD_transp_2"/>
    <property type="match status" value="1"/>
</dbReference>
<dbReference type="GO" id="GO:0006865">
    <property type="term" value="P:amino acid transport"/>
    <property type="evidence" value="ECO:0007669"/>
    <property type="project" value="UniProtKB-KW"/>
</dbReference>
<keyword evidence="2" id="KW-0813">Transport</keyword>
<dbReference type="AlphaFoldDB" id="A0A4Z0R6A4"/>
<feature type="transmembrane region" description="Helical" evidence="9">
    <location>
        <begin position="98"/>
        <end position="117"/>
    </location>
</feature>
<evidence type="ECO:0000256" key="2">
    <source>
        <dbReference type="ARBA" id="ARBA00022448"/>
    </source>
</evidence>